<dbReference type="AlphaFoldDB" id="A0A0F9LXQ7"/>
<keyword evidence="1" id="KW-1133">Transmembrane helix</keyword>
<proteinExistence type="predicted"/>
<gene>
    <name evidence="2" type="ORF">LCGC14_1223650</name>
</gene>
<dbReference type="Gene3D" id="1.25.40.920">
    <property type="entry name" value="TRAP transporter T-component"/>
    <property type="match status" value="1"/>
</dbReference>
<organism evidence="2">
    <name type="scientific">marine sediment metagenome</name>
    <dbReference type="NCBI Taxonomy" id="412755"/>
    <lineage>
        <taxon>unclassified sequences</taxon>
        <taxon>metagenomes</taxon>
        <taxon>ecological metagenomes</taxon>
    </lineage>
</organism>
<dbReference type="Pfam" id="PF16811">
    <property type="entry name" value="TAtT"/>
    <property type="match status" value="1"/>
</dbReference>
<sequence length="306" mass="34153">MGMFIFMAHFNPFRSADRNSFLRSFALPIMIFFGTLMFTGCAALLSSVTGNLADNLSQAIMNNNDLATVQAGAPAYLLMIDGLLRGDPKNESLLRSGASLYTAYTGVFVKDKERSQRLSDKALYYGFQALCVRKSVTCGMRNKKFNTFAQVIAKMAAQDVPALYSLGTSWAGWIQTRSDDFNAIAEISRVEVIMLRIVELDETYQDGGANLYLGVLATLIPRALGGKPKLGREYFERAIELSGGKNLMAKVLYARQYARLMFDRKLHDRLLKETLKAEPEIDGYTLINTLAQKQAKELMESADDYF</sequence>
<dbReference type="EMBL" id="LAZR01006467">
    <property type="protein sequence ID" value="KKM91916.1"/>
    <property type="molecule type" value="Genomic_DNA"/>
</dbReference>
<accession>A0A0F9LXQ7</accession>
<comment type="caution">
    <text evidence="2">The sequence shown here is derived from an EMBL/GenBank/DDBJ whole genome shotgun (WGS) entry which is preliminary data.</text>
</comment>
<dbReference type="InterPro" id="IPR038537">
    <property type="entry name" value="TatT_sf"/>
</dbReference>
<feature type="transmembrane region" description="Helical" evidence="1">
    <location>
        <begin position="21"/>
        <end position="45"/>
    </location>
</feature>
<evidence type="ECO:0008006" key="3">
    <source>
        <dbReference type="Google" id="ProtNLM"/>
    </source>
</evidence>
<protein>
    <recommendedName>
        <fullName evidence="3">TRAP transporter T-component</fullName>
    </recommendedName>
</protein>
<dbReference type="InterPro" id="IPR031823">
    <property type="entry name" value="TatT"/>
</dbReference>
<keyword evidence="1" id="KW-0472">Membrane</keyword>
<evidence type="ECO:0000313" key="2">
    <source>
        <dbReference type="EMBL" id="KKM91916.1"/>
    </source>
</evidence>
<evidence type="ECO:0000256" key="1">
    <source>
        <dbReference type="SAM" id="Phobius"/>
    </source>
</evidence>
<reference evidence="2" key="1">
    <citation type="journal article" date="2015" name="Nature">
        <title>Complex archaea that bridge the gap between prokaryotes and eukaryotes.</title>
        <authorList>
            <person name="Spang A."/>
            <person name="Saw J.H."/>
            <person name="Jorgensen S.L."/>
            <person name="Zaremba-Niedzwiedzka K."/>
            <person name="Martijn J."/>
            <person name="Lind A.E."/>
            <person name="van Eijk R."/>
            <person name="Schleper C."/>
            <person name="Guy L."/>
            <person name="Ettema T.J."/>
        </authorList>
    </citation>
    <scope>NUCLEOTIDE SEQUENCE</scope>
</reference>
<keyword evidence="1" id="KW-0812">Transmembrane</keyword>
<name>A0A0F9LXQ7_9ZZZZ</name>